<dbReference type="RefSeq" id="WP_193638235.1">
    <property type="nucleotide sequence ID" value="NZ_JADCSA010000008.1"/>
</dbReference>
<organism evidence="9 10">
    <name type="scientific">Nocardioides malaquae</name>
    <dbReference type="NCBI Taxonomy" id="2773426"/>
    <lineage>
        <taxon>Bacteria</taxon>
        <taxon>Bacillati</taxon>
        <taxon>Actinomycetota</taxon>
        <taxon>Actinomycetes</taxon>
        <taxon>Propionibacteriales</taxon>
        <taxon>Nocardioidaceae</taxon>
        <taxon>Nocardioides</taxon>
    </lineage>
</organism>
<feature type="transmembrane region" description="Helical" evidence="7">
    <location>
        <begin position="206"/>
        <end position="230"/>
    </location>
</feature>
<comment type="subcellular location">
    <subcellularLocation>
        <location evidence="1">Cell membrane</location>
        <topology evidence="1">Single-pass membrane protein</topology>
    </subcellularLocation>
</comment>
<evidence type="ECO:0000256" key="1">
    <source>
        <dbReference type="ARBA" id="ARBA00004162"/>
    </source>
</evidence>
<evidence type="ECO:0000256" key="2">
    <source>
        <dbReference type="ARBA" id="ARBA00022475"/>
    </source>
</evidence>
<feature type="domain" description="Phage shock protein PspC N-terminal" evidence="8">
    <location>
        <begin position="47"/>
        <end position="102"/>
    </location>
</feature>
<feature type="transmembrane region" description="Helical" evidence="7">
    <location>
        <begin position="236"/>
        <end position="254"/>
    </location>
</feature>
<keyword evidence="3 7" id="KW-0812">Transmembrane</keyword>
<dbReference type="InterPro" id="IPR007168">
    <property type="entry name" value="Phageshock_PspC_N"/>
</dbReference>
<name>A0ABR9RTI2_9ACTN</name>
<reference evidence="9 10" key="1">
    <citation type="submission" date="2020-10" db="EMBL/GenBank/DDBJ databases">
        <title>Nocardioides sp. isolated from sludge.</title>
        <authorList>
            <person name="Zhang X."/>
        </authorList>
    </citation>
    <scope>NUCLEOTIDE SEQUENCE [LARGE SCALE GENOMIC DNA]</scope>
    <source>
        <strain evidence="9 10">Y6</strain>
    </source>
</reference>
<evidence type="ECO:0000256" key="4">
    <source>
        <dbReference type="ARBA" id="ARBA00022989"/>
    </source>
</evidence>
<feature type="compositionally biased region" description="Low complexity" evidence="6">
    <location>
        <begin position="15"/>
        <end position="31"/>
    </location>
</feature>
<evidence type="ECO:0000259" key="8">
    <source>
        <dbReference type="Pfam" id="PF04024"/>
    </source>
</evidence>
<proteinExistence type="predicted"/>
<protein>
    <submittedName>
        <fullName evidence="9">PspC domain-containing protein</fullName>
    </submittedName>
</protein>
<feature type="transmembrane region" description="Helical" evidence="7">
    <location>
        <begin position="139"/>
        <end position="156"/>
    </location>
</feature>
<dbReference type="Proteomes" id="UP000756387">
    <property type="component" value="Unassembled WGS sequence"/>
</dbReference>
<evidence type="ECO:0000256" key="5">
    <source>
        <dbReference type="ARBA" id="ARBA00023136"/>
    </source>
</evidence>
<feature type="transmembrane region" description="Helical" evidence="7">
    <location>
        <begin position="72"/>
        <end position="97"/>
    </location>
</feature>
<evidence type="ECO:0000313" key="10">
    <source>
        <dbReference type="Proteomes" id="UP000756387"/>
    </source>
</evidence>
<keyword evidence="2" id="KW-1003">Cell membrane</keyword>
<evidence type="ECO:0000256" key="7">
    <source>
        <dbReference type="SAM" id="Phobius"/>
    </source>
</evidence>
<evidence type="ECO:0000256" key="6">
    <source>
        <dbReference type="SAM" id="MobiDB-lite"/>
    </source>
</evidence>
<comment type="caution">
    <text evidence="9">The sequence shown here is derived from an EMBL/GenBank/DDBJ whole genome shotgun (WGS) entry which is preliminary data.</text>
</comment>
<feature type="region of interest" description="Disordered" evidence="6">
    <location>
        <begin position="165"/>
        <end position="198"/>
    </location>
</feature>
<sequence>MAADARPDEAGAMDETTTPGPEEPPAGTTTTAPPPGPDWERVRDVPRLQRPTDRMVAGVCAGLGRHLAIDPLVLRVAFGVLAFFGGAGILLYGAVWLLLPEEGNERAPLHLDERSRGFALAGVAVLAGLALVGDSWGLYWFPWPLALLALVAWVLYDRSRVASTAAAPTPPTAPMATPGSAPAQAYAPAPTWTPARPRDPRRRGPVLFWFTLALVVLAMGVLGTVELAGVPVVASAYPALALALCATMLLVGAFWGRAGGIVALALVATVATVGALGVERWDTAGRLVEAVPASADDVRASYDLRRGELRLDLTEVDDLDALDGREVVLEAGAGRVLVVVPDELGVDVAAEVGGPGAIQLPDRPEAGGIAISSDASFGPEEAPRLDLRVELGVGQIEVVRR</sequence>
<dbReference type="Pfam" id="PF04024">
    <property type="entry name" value="PspC"/>
    <property type="match status" value="1"/>
</dbReference>
<accession>A0ABR9RTI2</accession>
<feature type="transmembrane region" description="Helical" evidence="7">
    <location>
        <begin position="261"/>
        <end position="278"/>
    </location>
</feature>
<dbReference type="InterPro" id="IPR052027">
    <property type="entry name" value="PspC"/>
</dbReference>
<feature type="region of interest" description="Disordered" evidence="6">
    <location>
        <begin position="1"/>
        <end position="42"/>
    </location>
</feature>
<gene>
    <name evidence="9" type="ORF">IEQ44_09525</name>
</gene>
<evidence type="ECO:0000256" key="3">
    <source>
        <dbReference type="ARBA" id="ARBA00022692"/>
    </source>
</evidence>
<dbReference type="EMBL" id="JADCSA010000008">
    <property type="protein sequence ID" value="MBE7324895.1"/>
    <property type="molecule type" value="Genomic_DNA"/>
</dbReference>
<keyword evidence="10" id="KW-1185">Reference proteome</keyword>
<feature type="compositionally biased region" description="Low complexity" evidence="6">
    <location>
        <begin position="174"/>
        <end position="195"/>
    </location>
</feature>
<evidence type="ECO:0000313" key="9">
    <source>
        <dbReference type="EMBL" id="MBE7324895.1"/>
    </source>
</evidence>
<keyword evidence="5 7" id="KW-0472">Membrane</keyword>
<dbReference type="PANTHER" id="PTHR33885:SF3">
    <property type="entry name" value="PHAGE SHOCK PROTEIN C"/>
    <property type="match status" value="1"/>
</dbReference>
<keyword evidence="4 7" id="KW-1133">Transmembrane helix</keyword>
<dbReference type="PANTHER" id="PTHR33885">
    <property type="entry name" value="PHAGE SHOCK PROTEIN C"/>
    <property type="match status" value="1"/>
</dbReference>